<evidence type="ECO:0000313" key="2">
    <source>
        <dbReference type="Proteomes" id="UP000385544"/>
    </source>
</evidence>
<protein>
    <recommendedName>
        <fullName evidence="3">Immunity protein 30 domain-containing protein</fullName>
    </recommendedName>
</protein>
<dbReference type="AlphaFoldDB" id="A0A564S9S9"/>
<proteinExistence type="predicted"/>
<dbReference type="Proteomes" id="UP000385544">
    <property type="component" value="Unassembled WGS sequence"/>
</dbReference>
<gene>
    <name evidence="1" type="ORF">SCSS39_00295</name>
</gene>
<evidence type="ECO:0000313" key="1">
    <source>
        <dbReference type="EMBL" id="VUW91874.1"/>
    </source>
</evidence>
<name>A0A564S9S9_STRCV</name>
<sequence>MYKLNTIIKKIEDNINCDDFEIVMIDCIEDIKRNHNQLASVKPLLQLMERNPFIHFGDPGAIVHFVETFYKKGYEEELVDSIKRKPTLHTIWMLNRIINGTDNKEYYLSLLKEICENKLNDKKIRDEALYFLSIH</sequence>
<dbReference type="RefSeq" id="WP_144207319.1">
    <property type="nucleotide sequence ID" value="NZ_CABHMZ010000003.1"/>
</dbReference>
<accession>A0A564S9S9</accession>
<dbReference type="EMBL" id="CABHMZ010000003">
    <property type="protein sequence ID" value="VUW91874.1"/>
    <property type="molecule type" value="Genomic_DNA"/>
</dbReference>
<organism evidence="1 2">
    <name type="scientific">Streptococcus constellatus</name>
    <dbReference type="NCBI Taxonomy" id="76860"/>
    <lineage>
        <taxon>Bacteria</taxon>
        <taxon>Bacillati</taxon>
        <taxon>Bacillota</taxon>
        <taxon>Bacilli</taxon>
        <taxon>Lactobacillales</taxon>
        <taxon>Streptococcaceae</taxon>
        <taxon>Streptococcus</taxon>
        <taxon>Streptococcus anginosus group</taxon>
    </lineage>
</organism>
<reference evidence="1 2" key="1">
    <citation type="submission" date="2019-07" db="EMBL/GenBank/DDBJ databases">
        <authorList>
            <person name="Hibberd C M."/>
            <person name="Gehrig L. J."/>
            <person name="Chang H.-W."/>
            <person name="Venkatesh S."/>
        </authorList>
    </citation>
    <scope>NUCLEOTIDE SEQUENCE [LARGE SCALE GENOMIC DNA]</scope>
    <source>
        <strain evidence="1">Streptococcus_constellatus_SS_Bg39</strain>
    </source>
</reference>
<dbReference type="OrthoDB" id="8794104at2"/>
<evidence type="ECO:0008006" key="3">
    <source>
        <dbReference type="Google" id="ProtNLM"/>
    </source>
</evidence>